<evidence type="ECO:0000259" key="7">
    <source>
        <dbReference type="PROSITE" id="PS51456"/>
    </source>
</evidence>
<keyword evidence="4 5" id="KW-0505">Motor protein</keyword>
<dbReference type="InterPro" id="IPR036961">
    <property type="entry name" value="Kinesin_motor_dom_sf"/>
</dbReference>
<keyword evidence="1 5" id="KW-0547">Nucleotide-binding</keyword>
<dbReference type="GO" id="GO:0048471">
    <property type="term" value="C:perinuclear region of cytoplasm"/>
    <property type="evidence" value="ECO:0007669"/>
    <property type="project" value="TreeGrafter"/>
</dbReference>
<comment type="similarity">
    <text evidence="5">Belongs to the TRAFAC class myosin-kinesin ATPase superfamily. Myosin family.</text>
</comment>
<dbReference type="InterPro" id="IPR001609">
    <property type="entry name" value="Myosin_head_motor_dom-like"/>
</dbReference>
<dbReference type="InterPro" id="IPR027417">
    <property type="entry name" value="P-loop_NTPase"/>
</dbReference>
<proteinExistence type="inferred from homology"/>
<dbReference type="PRINTS" id="PR00193">
    <property type="entry name" value="MYOSINHEAVY"/>
</dbReference>
<evidence type="ECO:0000256" key="1">
    <source>
        <dbReference type="ARBA" id="ARBA00022741"/>
    </source>
</evidence>
<dbReference type="SUPFAM" id="SSF52540">
    <property type="entry name" value="P-loop containing nucleoside triphosphate hydrolases"/>
    <property type="match status" value="1"/>
</dbReference>
<keyword evidence="3 5" id="KW-0518">Myosin</keyword>
<dbReference type="GO" id="GO:0003774">
    <property type="term" value="F:cytoskeletal motor activity"/>
    <property type="evidence" value="ECO:0007669"/>
    <property type="project" value="UniProtKB-UniRule"/>
</dbReference>
<comment type="caution">
    <text evidence="5">Lacks conserved residue(s) required for the propagation of feature annotation.</text>
</comment>
<evidence type="ECO:0000256" key="2">
    <source>
        <dbReference type="ARBA" id="ARBA00022840"/>
    </source>
</evidence>
<sequence length="336" mass="37178">MTFLTKLIELVDWLKMWYLRIVLKLIFFEMTVTSDETLSNLPLPIVQRGRRDEISARKTLLDAQTSSSKRSRGKWSRKKAKSEEQLACEKEWLQAGHMWLAHRGGFTAVVREGDADAGRAKVRVLQTGEIITVDEDDLEKANPPQLERCEDIASLRCLNECGALHVLRSRFAAALPHARAGHALLVLGPPRRTTPVYTEKVAAMFRGCRVDDMPPHVFAAAQSAHRCMLASRRDRAIVFLGRSGSGKTSAMRHCVWYLASAYPAQGSKLTPERLDAALDVLHAFGSSRTGSNPHASRFVSLTSLDFDGGGALVSASVQILLPDLKPEQTALRALHT</sequence>
<protein>
    <submittedName>
        <fullName evidence="8">Jg13727 protein</fullName>
    </submittedName>
</protein>
<evidence type="ECO:0000313" key="9">
    <source>
        <dbReference type="Proteomes" id="UP000838756"/>
    </source>
</evidence>
<feature type="compositionally biased region" description="Basic residues" evidence="6">
    <location>
        <begin position="69"/>
        <end position="80"/>
    </location>
</feature>
<dbReference type="GO" id="GO:2000134">
    <property type="term" value="P:negative regulation of G1/S transition of mitotic cell cycle"/>
    <property type="evidence" value="ECO:0007669"/>
    <property type="project" value="TreeGrafter"/>
</dbReference>
<dbReference type="AlphaFoldDB" id="A0A8S4RQT1"/>
<dbReference type="GO" id="GO:0005654">
    <property type="term" value="C:nucleoplasm"/>
    <property type="evidence" value="ECO:0007669"/>
    <property type="project" value="TreeGrafter"/>
</dbReference>
<dbReference type="GO" id="GO:0005524">
    <property type="term" value="F:ATP binding"/>
    <property type="evidence" value="ECO:0007669"/>
    <property type="project" value="UniProtKB-UniRule"/>
</dbReference>
<comment type="caution">
    <text evidence="8">The sequence shown here is derived from an EMBL/GenBank/DDBJ whole genome shotgun (WGS) entry which is preliminary data.</text>
</comment>
<dbReference type="Proteomes" id="UP000838756">
    <property type="component" value="Unassembled WGS sequence"/>
</dbReference>
<dbReference type="PANTHER" id="PTHR47335:SF1">
    <property type="entry name" value="UNCONVENTIONAL MYOSIN-XVI"/>
    <property type="match status" value="1"/>
</dbReference>
<dbReference type="PROSITE" id="PS51456">
    <property type="entry name" value="MYOSIN_MOTOR"/>
    <property type="match status" value="1"/>
</dbReference>
<organism evidence="8 9">
    <name type="scientific">Pararge aegeria aegeria</name>
    <dbReference type="NCBI Taxonomy" id="348720"/>
    <lineage>
        <taxon>Eukaryota</taxon>
        <taxon>Metazoa</taxon>
        <taxon>Ecdysozoa</taxon>
        <taxon>Arthropoda</taxon>
        <taxon>Hexapoda</taxon>
        <taxon>Insecta</taxon>
        <taxon>Pterygota</taxon>
        <taxon>Neoptera</taxon>
        <taxon>Endopterygota</taxon>
        <taxon>Lepidoptera</taxon>
        <taxon>Glossata</taxon>
        <taxon>Ditrysia</taxon>
        <taxon>Papilionoidea</taxon>
        <taxon>Nymphalidae</taxon>
        <taxon>Satyrinae</taxon>
        <taxon>Satyrini</taxon>
        <taxon>Parargina</taxon>
        <taxon>Pararge</taxon>
    </lineage>
</organism>
<dbReference type="GO" id="GO:0019903">
    <property type="term" value="F:protein phosphatase binding"/>
    <property type="evidence" value="ECO:0007669"/>
    <property type="project" value="TreeGrafter"/>
</dbReference>
<dbReference type="InterPro" id="IPR052838">
    <property type="entry name" value="Myosin-XVI"/>
</dbReference>
<keyword evidence="5" id="KW-0009">Actin-binding</keyword>
<keyword evidence="9" id="KW-1185">Reference proteome</keyword>
<evidence type="ECO:0000313" key="8">
    <source>
        <dbReference type="EMBL" id="CAH2238919.1"/>
    </source>
</evidence>
<reference evidence="8" key="1">
    <citation type="submission" date="2022-03" db="EMBL/GenBank/DDBJ databases">
        <authorList>
            <person name="Lindestad O."/>
        </authorList>
    </citation>
    <scope>NUCLEOTIDE SEQUENCE</scope>
</reference>
<evidence type="ECO:0000256" key="3">
    <source>
        <dbReference type="ARBA" id="ARBA00023123"/>
    </source>
</evidence>
<evidence type="ECO:0000256" key="4">
    <source>
        <dbReference type="ARBA" id="ARBA00023175"/>
    </source>
</evidence>
<accession>A0A8S4RQT1</accession>
<evidence type="ECO:0000256" key="5">
    <source>
        <dbReference type="PROSITE-ProRule" id="PRU00782"/>
    </source>
</evidence>
<dbReference type="GO" id="GO:0051015">
    <property type="term" value="F:actin filament binding"/>
    <property type="evidence" value="ECO:0007669"/>
    <property type="project" value="TreeGrafter"/>
</dbReference>
<dbReference type="Pfam" id="PF00063">
    <property type="entry name" value="Myosin_head"/>
    <property type="match status" value="1"/>
</dbReference>
<dbReference type="GO" id="GO:0043491">
    <property type="term" value="P:phosphatidylinositol 3-kinase/protein kinase B signal transduction"/>
    <property type="evidence" value="ECO:0007669"/>
    <property type="project" value="TreeGrafter"/>
</dbReference>
<dbReference type="EMBL" id="CAKXAJ010025409">
    <property type="protein sequence ID" value="CAH2238919.1"/>
    <property type="molecule type" value="Genomic_DNA"/>
</dbReference>
<feature type="binding site" evidence="5">
    <location>
        <begin position="241"/>
        <end position="248"/>
    </location>
    <ligand>
        <name>ATP</name>
        <dbReference type="ChEBI" id="CHEBI:30616"/>
    </ligand>
</feature>
<gene>
    <name evidence="8" type="primary">jg13727</name>
    <name evidence="8" type="ORF">PAEG_LOCUS15943</name>
</gene>
<feature type="domain" description="Myosin motor" evidence="7">
    <location>
        <begin position="147"/>
        <end position="336"/>
    </location>
</feature>
<keyword evidence="2 5" id="KW-0067">ATP-binding</keyword>
<dbReference type="Gene3D" id="3.40.850.10">
    <property type="entry name" value="Kinesin motor domain"/>
    <property type="match status" value="1"/>
</dbReference>
<dbReference type="GO" id="GO:0016459">
    <property type="term" value="C:myosin complex"/>
    <property type="evidence" value="ECO:0007669"/>
    <property type="project" value="UniProtKB-KW"/>
</dbReference>
<dbReference type="GO" id="GO:0048812">
    <property type="term" value="P:neuron projection morphogenesis"/>
    <property type="evidence" value="ECO:0007669"/>
    <property type="project" value="TreeGrafter"/>
</dbReference>
<dbReference type="OrthoDB" id="2914378at2759"/>
<dbReference type="PANTHER" id="PTHR47335">
    <property type="entry name" value="UNCONVENTIONAL MYOSIN-XVI"/>
    <property type="match status" value="1"/>
</dbReference>
<name>A0A8S4RQT1_9NEOP</name>
<evidence type="ECO:0000256" key="6">
    <source>
        <dbReference type="SAM" id="MobiDB-lite"/>
    </source>
</evidence>
<feature type="region of interest" description="Disordered" evidence="6">
    <location>
        <begin position="63"/>
        <end position="82"/>
    </location>
</feature>